<protein>
    <submittedName>
        <fullName evidence="3">DUF4157 domain-containing protein</fullName>
    </submittedName>
</protein>
<name>A0AB39M953_9ACTN</name>
<feature type="region of interest" description="Disordered" evidence="1">
    <location>
        <begin position="141"/>
        <end position="260"/>
    </location>
</feature>
<proteinExistence type="predicted"/>
<gene>
    <name evidence="3" type="ORF">AB5J58_20170</name>
</gene>
<feature type="compositionally biased region" description="Polar residues" evidence="1">
    <location>
        <begin position="239"/>
        <end position="249"/>
    </location>
</feature>
<sequence>MQSFDRDRSQAADQARGRSSTRPAAAPLTGAWIRHLQRFATGTADRQQSDPSLQHAQVQRAAVQRALASPGKPMESGLRSELEGRFGGADFSGVVVHDNPVAREAAVTLDAKAFVSGRHVVDGGDMNKHTWAHELAHYEEQQKGSVPGTDNGAGVRISHPNDDGERRADAKADHVMSAPAPVQRATDQAPEREQQSAHGAQDGCGGGDHHGHGPAVQRYKVVRPGETDYPKKQPDSDSFFVSQDTNESGSWFDERSKNEPPKPHLVYSGALPLAVADSFELAAPYAGGGVEPKSFFASDSQIAASNQRLGGHIILSKTGRSLLFEGSGTGKTLWEVEPEMKVEKDGRKPKGLEVGTPQRCNEMVEFVTGKSSMKYAVDTPYWTTVEKFLQRMEGKKKWLGRYQKAIESGDVENFNAVTFKMSDRFQEWVRKNPKKAEQVLAELEVNENAAMPRVNDAMAVTASPNEEQDRTRKAARAAGTGGDFMDYHFGGVVAVSGNDYITMENYAREQHADSMDTKSKDDPLWYFRMYGKQSNQTWHELWAGANTSLLGAKLTITLRG</sequence>
<feature type="compositionally biased region" description="Basic and acidic residues" evidence="1">
    <location>
        <begin position="1"/>
        <end position="10"/>
    </location>
</feature>
<dbReference type="InterPro" id="IPR025295">
    <property type="entry name" value="eCIS_core_dom"/>
</dbReference>
<feature type="compositionally biased region" description="Basic and acidic residues" evidence="1">
    <location>
        <begin position="223"/>
        <end position="235"/>
    </location>
</feature>
<dbReference type="EMBL" id="CP163431">
    <property type="protein sequence ID" value="XDQ02379.1"/>
    <property type="molecule type" value="Genomic_DNA"/>
</dbReference>
<dbReference type="AlphaFoldDB" id="A0AB39M953"/>
<dbReference type="RefSeq" id="WP_369188522.1">
    <property type="nucleotide sequence ID" value="NZ_CP163431.1"/>
</dbReference>
<feature type="domain" description="eCIS core" evidence="2">
    <location>
        <begin position="73"/>
        <end position="144"/>
    </location>
</feature>
<evidence type="ECO:0000313" key="3">
    <source>
        <dbReference type="EMBL" id="XDQ02379.1"/>
    </source>
</evidence>
<evidence type="ECO:0000256" key="1">
    <source>
        <dbReference type="SAM" id="MobiDB-lite"/>
    </source>
</evidence>
<accession>A0AB39M953</accession>
<feature type="region of interest" description="Disordered" evidence="1">
    <location>
        <begin position="1"/>
        <end position="29"/>
    </location>
</feature>
<dbReference type="Pfam" id="PF13699">
    <property type="entry name" value="eCIS_core"/>
    <property type="match status" value="1"/>
</dbReference>
<reference evidence="3" key="1">
    <citation type="submission" date="2024-07" db="EMBL/GenBank/DDBJ databases">
        <authorList>
            <person name="Yu S.T."/>
        </authorList>
    </citation>
    <scope>NUCLEOTIDE SEQUENCE</scope>
    <source>
        <strain evidence="3">R08</strain>
    </source>
</reference>
<feature type="compositionally biased region" description="Basic and acidic residues" evidence="1">
    <location>
        <begin position="159"/>
        <end position="174"/>
    </location>
</feature>
<evidence type="ECO:0000259" key="2">
    <source>
        <dbReference type="Pfam" id="PF13699"/>
    </source>
</evidence>
<organism evidence="3">
    <name type="scientific">Streptomyces sp. R08</name>
    <dbReference type="NCBI Taxonomy" id="3238624"/>
    <lineage>
        <taxon>Bacteria</taxon>
        <taxon>Bacillati</taxon>
        <taxon>Actinomycetota</taxon>
        <taxon>Actinomycetes</taxon>
        <taxon>Kitasatosporales</taxon>
        <taxon>Streptomycetaceae</taxon>
        <taxon>Streptomyces</taxon>
    </lineage>
</organism>